<dbReference type="GO" id="GO:0032981">
    <property type="term" value="P:mitochondrial respiratory chain complex I assembly"/>
    <property type="evidence" value="ECO:0007669"/>
    <property type="project" value="TreeGrafter"/>
</dbReference>
<dbReference type="Proteomes" id="UP001165289">
    <property type="component" value="Unassembled WGS sequence"/>
</dbReference>
<keyword evidence="2" id="KW-1185">Reference proteome</keyword>
<organism evidence="1 2">
    <name type="scientific">Oopsacas minuta</name>
    <dbReference type="NCBI Taxonomy" id="111878"/>
    <lineage>
        <taxon>Eukaryota</taxon>
        <taxon>Metazoa</taxon>
        <taxon>Porifera</taxon>
        <taxon>Hexactinellida</taxon>
        <taxon>Hexasterophora</taxon>
        <taxon>Lyssacinosida</taxon>
        <taxon>Leucopsacidae</taxon>
        <taxon>Oopsacas</taxon>
    </lineage>
</organism>
<dbReference type="PANTHER" id="PTHR47148:SF1">
    <property type="entry name" value="CYTOCHROME C OXIDASE ASSEMBLY FACTOR 1 HOMOLOG"/>
    <property type="match status" value="1"/>
</dbReference>
<name>A0AAV7K049_9METZ</name>
<proteinExistence type="predicted"/>
<sequence length="110" mass="12606">MHRKVQSNITKGIPYQLALKELDSSSNVCKLIGRPISLRQLDLSDKGNRIDYKSAYLKVPFTGSKRSGVIHAVVKKREERWEVIKLSVELEVPMKEGWSHIIIKDFDDAK</sequence>
<dbReference type="PANTHER" id="PTHR47148">
    <property type="entry name" value="CYTOCHROME C OXIDASE ASSEMBLY FACTOR 1 HOMOLOG"/>
    <property type="match status" value="1"/>
</dbReference>
<evidence type="ECO:0000313" key="1">
    <source>
        <dbReference type="EMBL" id="KAI6653636.1"/>
    </source>
</evidence>
<evidence type="ECO:0000313" key="2">
    <source>
        <dbReference type="Proteomes" id="UP001165289"/>
    </source>
</evidence>
<dbReference type="GO" id="GO:0005743">
    <property type="term" value="C:mitochondrial inner membrane"/>
    <property type="evidence" value="ECO:0007669"/>
    <property type="project" value="TreeGrafter"/>
</dbReference>
<dbReference type="AlphaFoldDB" id="A0AAV7K049"/>
<dbReference type="Pfam" id="PF08695">
    <property type="entry name" value="Coa1"/>
    <property type="match status" value="1"/>
</dbReference>
<comment type="caution">
    <text evidence="1">The sequence shown here is derived from an EMBL/GenBank/DDBJ whole genome shotgun (WGS) entry which is preliminary data.</text>
</comment>
<reference evidence="1 2" key="1">
    <citation type="journal article" date="2023" name="BMC Biol.">
        <title>The compact genome of the sponge Oopsacas minuta (Hexactinellida) is lacking key metazoan core genes.</title>
        <authorList>
            <person name="Santini S."/>
            <person name="Schenkelaars Q."/>
            <person name="Jourda C."/>
            <person name="Duchesne M."/>
            <person name="Belahbib H."/>
            <person name="Rocher C."/>
            <person name="Selva M."/>
            <person name="Riesgo A."/>
            <person name="Vervoort M."/>
            <person name="Leys S.P."/>
            <person name="Kodjabachian L."/>
            <person name="Le Bivic A."/>
            <person name="Borchiellini C."/>
            <person name="Claverie J.M."/>
            <person name="Renard E."/>
        </authorList>
    </citation>
    <scope>NUCLEOTIDE SEQUENCE [LARGE SCALE GENOMIC DNA]</scope>
    <source>
        <strain evidence="1">SPO-2</strain>
    </source>
</reference>
<protein>
    <submittedName>
        <fullName evidence="1">Cytochrome c oxidase assembly factor 1-like</fullName>
    </submittedName>
</protein>
<gene>
    <name evidence="1" type="ORF">LOD99_3531</name>
</gene>
<accession>A0AAV7K049</accession>
<dbReference type="InterPro" id="IPR014807">
    <property type="entry name" value="Coa1"/>
</dbReference>
<dbReference type="EMBL" id="JAKMXF010000266">
    <property type="protein sequence ID" value="KAI6653636.1"/>
    <property type="molecule type" value="Genomic_DNA"/>
</dbReference>
<dbReference type="GO" id="GO:0033617">
    <property type="term" value="P:mitochondrial respiratory chain complex IV assembly"/>
    <property type="evidence" value="ECO:0007669"/>
    <property type="project" value="TreeGrafter"/>
</dbReference>